<evidence type="ECO:0000256" key="2">
    <source>
        <dbReference type="SAM" id="SignalP"/>
    </source>
</evidence>
<dbReference type="Gene3D" id="1.20.1260.10">
    <property type="match status" value="1"/>
</dbReference>
<evidence type="ECO:0000256" key="1">
    <source>
        <dbReference type="SAM" id="MobiDB-lite"/>
    </source>
</evidence>
<dbReference type="CDD" id="cd01048">
    <property type="entry name" value="Ferritin_like_AB2"/>
    <property type="match status" value="1"/>
</dbReference>
<reference evidence="4 5" key="1">
    <citation type="submission" date="2018-08" db="EMBL/GenBank/DDBJ databases">
        <title>Pallidiluteibacterium maritimus gen. nov., sp. nov., isolated from coastal sediment.</title>
        <authorList>
            <person name="Zhou L.Y."/>
        </authorList>
    </citation>
    <scope>NUCLEOTIDE SEQUENCE [LARGE SCALE GENOMIC DNA]</scope>
    <source>
        <strain evidence="4 5">XSD2</strain>
    </source>
</reference>
<dbReference type="Proteomes" id="UP000265926">
    <property type="component" value="Unassembled WGS sequence"/>
</dbReference>
<dbReference type="SUPFAM" id="SSF47240">
    <property type="entry name" value="Ferritin-like"/>
    <property type="match status" value="1"/>
</dbReference>
<comment type="caution">
    <text evidence="4">The sequence shown here is derived from an EMBL/GenBank/DDBJ whole genome shotgun (WGS) entry which is preliminary data.</text>
</comment>
<gene>
    <name evidence="4" type="ORF">D1614_07730</name>
</gene>
<dbReference type="RefSeq" id="WP_119437308.1">
    <property type="nucleotide sequence ID" value="NZ_QWGR01000003.1"/>
</dbReference>
<dbReference type="EMBL" id="QWGR01000003">
    <property type="protein sequence ID" value="RIJ49421.1"/>
    <property type="molecule type" value="Genomic_DNA"/>
</dbReference>
<name>A0A399T5F3_9BACT</name>
<accession>A0A399T5F3</accession>
<feature type="compositionally biased region" description="Low complexity" evidence="1">
    <location>
        <begin position="229"/>
        <end position="240"/>
    </location>
</feature>
<dbReference type="OrthoDB" id="9801086at2"/>
<feature type="signal peptide" evidence="2">
    <location>
        <begin position="1"/>
        <end position="19"/>
    </location>
</feature>
<dbReference type="PROSITE" id="PS51257">
    <property type="entry name" value="PROKAR_LIPOPROTEIN"/>
    <property type="match status" value="1"/>
</dbReference>
<evidence type="ECO:0000259" key="3">
    <source>
        <dbReference type="Pfam" id="PF09968"/>
    </source>
</evidence>
<dbReference type="InterPro" id="IPR009078">
    <property type="entry name" value="Ferritin-like_SF"/>
</dbReference>
<keyword evidence="2" id="KW-0732">Signal</keyword>
<feature type="region of interest" description="Disordered" evidence="1">
    <location>
        <begin position="219"/>
        <end position="250"/>
    </location>
</feature>
<evidence type="ECO:0000313" key="4">
    <source>
        <dbReference type="EMBL" id="RIJ49421.1"/>
    </source>
</evidence>
<dbReference type="Pfam" id="PF09968">
    <property type="entry name" value="DUF2202"/>
    <property type="match status" value="1"/>
</dbReference>
<dbReference type="InterPro" id="IPR012347">
    <property type="entry name" value="Ferritin-like"/>
</dbReference>
<organism evidence="4 5">
    <name type="scientific">Maribellus luteus</name>
    <dbReference type="NCBI Taxonomy" id="2305463"/>
    <lineage>
        <taxon>Bacteria</taxon>
        <taxon>Pseudomonadati</taxon>
        <taxon>Bacteroidota</taxon>
        <taxon>Bacteroidia</taxon>
        <taxon>Marinilabiliales</taxon>
        <taxon>Prolixibacteraceae</taxon>
        <taxon>Maribellus</taxon>
    </lineage>
</organism>
<feature type="chain" id="PRO_5017281071" evidence="2">
    <location>
        <begin position="20"/>
        <end position="250"/>
    </location>
</feature>
<protein>
    <submittedName>
        <fullName evidence="4">DUF2202 domain-containing protein</fullName>
    </submittedName>
</protein>
<evidence type="ECO:0000313" key="5">
    <source>
        <dbReference type="Proteomes" id="UP000265926"/>
    </source>
</evidence>
<feature type="domain" description="DUF2202" evidence="3">
    <location>
        <begin position="61"/>
        <end position="218"/>
    </location>
</feature>
<dbReference type="InterPro" id="IPR019243">
    <property type="entry name" value="DUF2202"/>
</dbReference>
<proteinExistence type="predicted"/>
<keyword evidence="5" id="KW-1185">Reference proteome</keyword>
<dbReference type="AlphaFoldDB" id="A0A399T5F3"/>
<feature type="compositionally biased region" description="Gly residues" evidence="1">
    <location>
        <begin position="241"/>
        <end position="250"/>
    </location>
</feature>
<sequence>MKAKNAFLMVAGLALIAGACSKSDDPVEELLTLENEVKSTEMAGVLGDSCVFTADLSAEEEAGLLLMREEEKLAHDVYVTFYGKFGHIVFKNISNSESAHANAVAYLLDGFNVEDPALDGVGEFANEAFQTMFSDLVEKGNVSLAEALKVGALIEETDIADLQNLIEATDNETIKRVYGNLLRGSTFHLKAFTGILSRYGVTYVPTVLSQEDFDAILAGSSTGDEEDSGTSTGTFTPGTGVCDGTGPNAG</sequence>